<evidence type="ECO:0000313" key="2">
    <source>
        <dbReference type="Proteomes" id="UP001297370"/>
    </source>
</evidence>
<accession>A0AAJ1BA46</accession>
<dbReference type="EMBL" id="JAJBOM010000036">
    <property type="protein sequence ID" value="MCB5620822.1"/>
    <property type="molecule type" value="Genomic_DNA"/>
</dbReference>
<name>A0AAJ1BA46_MEDGN</name>
<dbReference type="RefSeq" id="WP_173867677.1">
    <property type="nucleotide sequence ID" value="NZ_JAAIQY010000037.1"/>
</dbReference>
<evidence type="ECO:0000313" key="1">
    <source>
        <dbReference type="EMBL" id="MCB5620822.1"/>
    </source>
</evidence>
<reference evidence="1" key="1">
    <citation type="submission" date="2021-10" db="EMBL/GenBank/DDBJ databases">
        <title>Collection of gut derived symbiotic bacterial strains cultured from healthy donors.</title>
        <authorList>
            <person name="Lin H."/>
            <person name="Littmann E."/>
            <person name="Claire K."/>
            <person name="Pamer E."/>
        </authorList>
    </citation>
    <scope>NUCLEOTIDE SEQUENCE</scope>
    <source>
        <strain evidence="1">MSK.23.18</strain>
    </source>
</reference>
<evidence type="ECO:0008006" key="3">
    <source>
        <dbReference type="Google" id="ProtNLM"/>
    </source>
</evidence>
<sequence>MDKRCGLSFSCYSSCIAKMLQEKGIELDEIELLKSKYLLKLNCNLESDGIYSDIEHMVNDVLIQDKVEVNDIYINNFQQLEHIFRLHGGVVLNLDCNQLEYSHIFKNVKSKQSRHYVYIEDIFRDNIKILDFYIPETPVTTFEGCIKMNFAKEKYQIKVLDTSTFTYNHTNENNLICKMIEEYFESIGNGVFEKCKRNIIDAQKMYSKNGQVLYEMSTALSVSGTIASRKIFYYLIKNNLYIPERIKNMVRDFALKYNCLRLLFLKTYIRPSVENLGNINLLLSDIKKKEMEIYNCIYSVLNVL</sequence>
<organism evidence="1 2">
    <name type="scientific">Mediterraneibacter gnavus</name>
    <name type="common">Ruminococcus gnavus</name>
    <dbReference type="NCBI Taxonomy" id="33038"/>
    <lineage>
        <taxon>Bacteria</taxon>
        <taxon>Bacillati</taxon>
        <taxon>Bacillota</taxon>
        <taxon>Clostridia</taxon>
        <taxon>Lachnospirales</taxon>
        <taxon>Lachnospiraceae</taxon>
        <taxon>Mediterraneibacter</taxon>
    </lineage>
</organism>
<gene>
    <name evidence="1" type="ORF">LIQ08_16965</name>
</gene>
<dbReference type="AlphaFoldDB" id="A0AAJ1BA46"/>
<comment type="caution">
    <text evidence="1">The sequence shown here is derived from an EMBL/GenBank/DDBJ whole genome shotgun (WGS) entry which is preliminary data.</text>
</comment>
<protein>
    <recommendedName>
        <fullName evidence="3">Butirosin biosynthesis protein H N-terminal domain-containing protein</fullName>
    </recommendedName>
</protein>
<proteinExistence type="predicted"/>
<dbReference type="Proteomes" id="UP001297370">
    <property type="component" value="Unassembled WGS sequence"/>
</dbReference>